<protein>
    <submittedName>
        <fullName evidence="3">Rod shape-determining protein MreD</fullName>
    </submittedName>
</protein>
<evidence type="ECO:0000256" key="1">
    <source>
        <dbReference type="SAM" id="Phobius"/>
    </source>
</evidence>
<evidence type="ECO:0000313" key="4">
    <source>
        <dbReference type="Proteomes" id="UP001200313"/>
    </source>
</evidence>
<comment type="caution">
    <text evidence="3">The sequence shown here is derived from an EMBL/GenBank/DDBJ whole genome shotgun (WGS) entry which is preliminary data.</text>
</comment>
<organism evidence="3 5">
    <name type="scientific">Intestinimonas massiliensis</name>
    <name type="common">ex Afouda et al. 2020</name>
    <dbReference type="NCBI Taxonomy" id="1673721"/>
    <lineage>
        <taxon>Bacteria</taxon>
        <taxon>Bacillati</taxon>
        <taxon>Bacillota</taxon>
        <taxon>Clostridia</taxon>
        <taxon>Eubacteriales</taxon>
        <taxon>Intestinimonas</taxon>
    </lineage>
</organism>
<dbReference type="EMBL" id="JAKNJB010000003">
    <property type="protein sequence ID" value="MCG4525857.1"/>
    <property type="molecule type" value="Genomic_DNA"/>
</dbReference>
<dbReference type="Proteomes" id="UP001204562">
    <property type="component" value="Unassembled WGS sequence"/>
</dbReference>
<keyword evidence="1" id="KW-0472">Membrane</keyword>
<dbReference type="RefSeq" id="WP_238072951.1">
    <property type="nucleotide sequence ID" value="NZ_JAKNJB010000003.1"/>
</dbReference>
<reference evidence="3" key="2">
    <citation type="submission" date="2022-06" db="EMBL/GenBank/DDBJ databases">
        <title>Isolation of gut microbiota from human fecal samples.</title>
        <authorList>
            <person name="Pamer E.G."/>
            <person name="Barat B."/>
            <person name="Waligurski E."/>
            <person name="Medina S."/>
            <person name="Paddock L."/>
            <person name="Mostad J."/>
        </authorList>
    </citation>
    <scope>NUCLEOTIDE SEQUENCE</scope>
    <source>
        <strain evidence="3">DFI.9.91</strain>
    </source>
</reference>
<keyword evidence="4" id="KW-1185">Reference proteome</keyword>
<evidence type="ECO:0000313" key="2">
    <source>
        <dbReference type="EMBL" id="MCG4525857.1"/>
    </source>
</evidence>
<feature type="transmembrane region" description="Helical" evidence="1">
    <location>
        <begin position="143"/>
        <end position="160"/>
    </location>
</feature>
<feature type="transmembrane region" description="Helical" evidence="1">
    <location>
        <begin position="73"/>
        <end position="94"/>
    </location>
</feature>
<keyword evidence="1" id="KW-1133">Transmembrane helix</keyword>
<evidence type="ECO:0000313" key="3">
    <source>
        <dbReference type="EMBL" id="MCQ4769407.1"/>
    </source>
</evidence>
<reference evidence="2 4" key="1">
    <citation type="submission" date="2022-01" db="EMBL/GenBank/DDBJ databases">
        <title>Collection of gut derived symbiotic bacterial strains cultured from healthy donors.</title>
        <authorList>
            <person name="Lin H."/>
            <person name="Kohout C."/>
            <person name="Waligurski E."/>
            <person name="Pamer E.G."/>
        </authorList>
    </citation>
    <scope>NUCLEOTIDE SEQUENCE [LARGE SCALE GENOMIC DNA]</scope>
    <source>
        <strain evidence="2 4">DFI.3.7</strain>
    </source>
</reference>
<name>A0AAW5JJI7_9FIRM</name>
<keyword evidence="1" id="KW-0812">Transmembrane</keyword>
<sequence length="170" mass="18425">MTRQDMLYKWTIYGLALLPVWWLEVFVLNRFPVLGVFPMLLPLAGVAVAVLEGTLAGAGFGLAVGVLCDAVYFGTRGAMTLGLCLLCCACGAAAQYALNQGFWGCLLCSAAVLAVIDAGRILLRLFTGAASLPALLEVAVPEILWSLCFVAVIYPWFRWVRGRIVRLLRL</sequence>
<feature type="transmembrane region" description="Helical" evidence="1">
    <location>
        <begin position="6"/>
        <end position="28"/>
    </location>
</feature>
<gene>
    <name evidence="2" type="ORF">L0P79_02030</name>
    <name evidence="3" type="ORF">NE579_02855</name>
</gene>
<feature type="transmembrane region" description="Helical" evidence="1">
    <location>
        <begin position="101"/>
        <end position="123"/>
    </location>
</feature>
<accession>A0AAW5JJI7</accession>
<dbReference type="Proteomes" id="UP001200313">
    <property type="component" value="Unassembled WGS sequence"/>
</dbReference>
<dbReference type="EMBL" id="JANFYS010000003">
    <property type="protein sequence ID" value="MCQ4769407.1"/>
    <property type="molecule type" value="Genomic_DNA"/>
</dbReference>
<dbReference type="AlphaFoldDB" id="A0AAW5JJI7"/>
<feature type="transmembrane region" description="Helical" evidence="1">
    <location>
        <begin position="40"/>
        <end position="67"/>
    </location>
</feature>
<proteinExistence type="predicted"/>
<evidence type="ECO:0000313" key="5">
    <source>
        <dbReference type="Proteomes" id="UP001204562"/>
    </source>
</evidence>